<dbReference type="SUPFAM" id="SSF51695">
    <property type="entry name" value="PLC-like phosphodiesterases"/>
    <property type="match status" value="1"/>
</dbReference>
<comment type="caution">
    <text evidence="2">The sequence shown here is derived from an EMBL/GenBank/DDBJ whole genome shotgun (WGS) entry which is preliminary data.</text>
</comment>
<dbReference type="PROSITE" id="PS51704">
    <property type="entry name" value="GP_PDE"/>
    <property type="match status" value="1"/>
</dbReference>
<dbReference type="PANTHER" id="PTHR46211">
    <property type="entry name" value="GLYCEROPHOSPHORYL DIESTER PHOSPHODIESTERASE"/>
    <property type="match status" value="1"/>
</dbReference>
<accession>A0A2T5RTA1</accession>
<dbReference type="Proteomes" id="UP000244089">
    <property type="component" value="Unassembled WGS sequence"/>
</dbReference>
<evidence type="ECO:0000313" key="2">
    <source>
        <dbReference type="EMBL" id="PTW03559.1"/>
    </source>
</evidence>
<dbReference type="GO" id="GO:0006629">
    <property type="term" value="P:lipid metabolic process"/>
    <property type="evidence" value="ECO:0007669"/>
    <property type="project" value="InterPro"/>
</dbReference>
<dbReference type="RefSeq" id="WP_108137778.1">
    <property type="nucleotide sequence ID" value="NZ_JBQPXQ010000026.1"/>
</dbReference>
<organism evidence="2 3">
    <name type="scientific">Halanaerobium saccharolyticum</name>
    <dbReference type="NCBI Taxonomy" id="43595"/>
    <lineage>
        <taxon>Bacteria</taxon>
        <taxon>Bacillati</taxon>
        <taxon>Bacillota</taxon>
        <taxon>Clostridia</taxon>
        <taxon>Halanaerobiales</taxon>
        <taxon>Halanaerobiaceae</taxon>
        <taxon>Halanaerobium</taxon>
    </lineage>
</organism>
<dbReference type="CDD" id="cd08563">
    <property type="entry name" value="GDPD_TtGDE_like"/>
    <property type="match status" value="1"/>
</dbReference>
<sequence length="245" mass="27660">MKTKIIGHRGGAAGYPENTLASFKKAVELGADGVEFDVQLTADGEVVVIHDELIDRTMNGSGLVKDHKLSELRQLNAGEYLSSEFKEEKIPTLAEVLEVVKDLEVINIELKNYLPYPELEEKVLKLVDRFELREKVIISSFNHYSLQKIKKLQPEIKTGCLLMSKMINAADYAFKRGFDALHLHFLTADPGVVDKAHFMGMQLNVYTVNFPDAVSELLAKEVDMIMTDELEMALEIRDNFSKDQI</sequence>
<evidence type="ECO:0000259" key="1">
    <source>
        <dbReference type="PROSITE" id="PS51704"/>
    </source>
</evidence>
<reference evidence="2 3" key="1">
    <citation type="submission" date="2018-04" db="EMBL/GenBank/DDBJ databases">
        <title>Subsurface microbial communities from deep shales in Ohio and West Virginia, USA.</title>
        <authorList>
            <person name="Wrighton K."/>
        </authorList>
    </citation>
    <scope>NUCLEOTIDE SEQUENCE [LARGE SCALE GENOMIC DNA]</scope>
    <source>
        <strain evidence="2 3">WC1</strain>
    </source>
</reference>
<dbReference type="Pfam" id="PF03009">
    <property type="entry name" value="GDPD"/>
    <property type="match status" value="1"/>
</dbReference>
<dbReference type="PANTHER" id="PTHR46211:SF1">
    <property type="entry name" value="GLYCEROPHOSPHODIESTER PHOSPHODIESTERASE, CYTOPLASMIC"/>
    <property type="match status" value="1"/>
</dbReference>
<dbReference type="OrthoDB" id="384721at2"/>
<gene>
    <name evidence="2" type="ORF">C8C76_101200</name>
</gene>
<feature type="domain" description="GP-PDE" evidence="1">
    <location>
        <begin position="3"/>
        <end position="237"/>
    </location>
</feature>
<dbReference type="InterPro" id="IPR030395">
    <property type="entry name" value="GP_PDE_dom"/>
</dbReference>
<evidence type="ECO:0000313" key="3">
    <source>
        <dbReference type="Proteomes" id="UP000244089"/>
    </source>
</evidence>
<name>A0A2T5RTA1_9FIRM</name>
<dbReference type="GO" id="GO:0008081">
    <property type="term" value="F:phosphoric diester hydrolase activity"/>
    <property type="evidence" value="ECO:0007669"/>
    <property type="project" value="InterPro"/>
</dbReference>
<proteinExistence type="predicted"/>
<protein>
    <submittedName>
        <fullName evidence="2">Glycerophosphoryl diester phosphodiesterase</fullName>
    </submittedName>
</protein>
<dbReference type="Gene3D" id="3.20.20.190">
    <property type="entry name" value="Phosphatidylinositol (PI) phosphodiesterase"/>
    <property type="match status" value="1"/>
</dbReference>
<dbReference type="InterPro" id="IPR017946">
    <property type="entry name" value="PLC-like_Pdiesterase_TIM-brl"/>
</dbReference>
<dbReference type="AlphaFoldDB" id="A0A2T5RTA1"/>
<dbReference type="EMBL" id="QAXS01000001">
    <property type="protein sequence ID" value="PTW03559.1"/>
    <property type="molecule type" value="Genomic_DNA"/>
</dbReference>